<reference evidence="2 3" key="1">
    <citation type="journal article" date="2017" name="Syst. Appl. Microbiol.">
        <title>Soybeans inoculated with root zone soils of Canadian native legumes harbour diverse and novel Bradyrhizobium spp. that possess agricultural potential.</title>
        <authorList>
            <person name="Bromfield E.S.P."/>
            <person name="Cloutier S."/>
            <person name="Tambong J.T."/>
            <person name="Tran Thi T.V."/>
        </authorList>
    </citation>
    <scope>NUCLEOTIDE SEQUENCE [LARGE SCALE GENOMIC DNA]</scope>
    <source>
        <strain evidence="2 3">323S2</strain>
    </source>
</reference>
<evidence type="ECO:0000313" key="3">
    <source>
        <dbReference type="Proteomes" id="UP000564836"/>
    </source>
</evidence>
<evidence type="ECO:0000313" key="2">
    <source>
        <dbReference type="EMBL" id="UGX92903.1"/>
    </source>
</evidence>
<accession>A0A7Z0QCU5</accession>
<name>A0A7Z0QCU5_9BRAD</name>
<proteinExistence type="predicted"/>
<gene>
    <name evidence="2" type="ORF">G6321_00045970</name>
    <name evidence="1" type="ORF">G6321_22415</name>
</gene>
<protein>
    <submittedName>
        <fullName evidence="1">Uncharacterized protein</fullName>
    </submittedName>
</protein>
<organism evidence="1">
    <name type="scientific">Bradyrhizobium barranii subsp. barranii</name>
    <dbReference type="NCBI Taxonomy" id="2823807"/>
    <lineage>
        <taxon>Bacteria</taxon>
        <taxon>Pseudomonadati</taxon>
        <taxon>Pseudomonadota</taxon>
        <taxon>Alphaproteobacteria</taxon>
        <taxon>Hyphomicrobiales</taxon>
        <taxon>Nitrobacteraceae</taxon>
        <taxon>Bradyrhizobium</taxon>
        <taxon>Bradyrhizobium barranii</taxon>
    </lineage>
</organism>
<evidence type="ECO:0000313" key="1">
    <source>
        <dbReference type="EMBL" id="NYY91094.1"/>
    </source>
</evidence>
<dbReference type="RefSeq" id="WP_166348577.1">
    <property type="nucleotide sequence ID" value="NZ_CP088280.1"/>
</dbReference>
<dbReference type="EMBL" id="CP088280">
    <property type="protein sequence ID" value="UGX92903.1"/>
    <property type="molecule type" value="Genomic_DNA"/>
</dbReference>
<reference evidence="2 3" key="3">
    <citation type="journal article" date="2022" name="Int. J. Syst. Evol. Microbiol.">
        <title>Strains of Bradyrhizobium barranii sp. nov. associated with legumes native to Canada are symbionts of soybeans and belong to different subspecies (subsp. barranii subsp. nov. and subsp. apii subsp. nov.) and symbiovars (sv. glycinearum and sv. septentrionale).</title>
        <authorList>
            <person name="Bromfield E.S.P."/>
            <person name="Cloutier S."/>
            <person name="Wasai-Hara S."/>
            <person name="Minamisawa K."/>
        </authorList>
    </citation>
    <scope>NUCLEOTIDE SEQUENCE [LARGE SCALE GENOMIC DNA]</scope>
    <source>
        <strain evidence="2 3">323S2</strain>
    </source>
</reference>
<dbReference type="AlphaFoldDB" id="A0A7Z0QCU5"/>
<reference evidence="1" key="2">
    <citation type="submission" date="2020-06" db="EMBL/GenBank/DDBJ databases">
        <title>Whole Genome Sequence of Bradyrhizobium sp. Strain 323S2.</title>
        <authorList>
            <person name="Bromfield E.S.P."/>
        </authorList>
    </citation>
    <scope>NUCLEOTIDE SEQUENCE [LARGE SCALE GENOMIC DNA]</scope>
    <source>
        <strain evidence="1">323S2</strain>
    </source>
</reference>
<dbReference type="EMBL" id="JACBFH010000001">
    <property type="protein sequence ID" value="NYY91094.1"/>
    <property type="molecule type" value="Genomic_DNA"/>
</dbReference>
<dbReference type="Proteomes" id="UP000564836">
    <property type="component" value="Chromosome"/>
</dbReference>
<sequence length="190" mass="22171">MTESNFRKELRDAVAVRKAGYAKMMEQLVAYRGFAEPLSLDEPLSANKSVSVTTAFWLDAKWEQHKKVLDAFERFDLDPTNPWHWRLLIEAFVEVGLKEPGPKTKTVGNKYSELPMHIQQLKHQYPNLRSYTAIAKRLISDKRFKRKYADVKLRTLRNHVSAMDWGSIEDTLREIRESIKDRFESDKGDA</sequence>